<keyword evidence="2" id="KW-1185">Reference proteome</keyword>
<dbReference type="EMBL" id="JALBWM010000168">
    <property type="protein sequence ID" value="MCO1336640.1"/>
    <property type="molecule type" value="Genomic_DNA"/>
</dbReference>
<evidence type="ECO:0000313" key="1">
    <source>
        <dbReference type="EMBL" id="MCO1336640.1"/>
    </source>
</evidence>
<organism evidence="1 2">
    <name type="scientific">Microbulbifer okhotskensis</name>
    <dbReference type="NCBI Taxonomy" id="2926617"/>
    <lineage>
        <taxon>Bacteria</taxon>
        <taxon>Pseudomonadati</taxon>
        <taxon>Pseudomonadota</taxon>
        <taxon>Gammaproteobacteria</taxon>
        <taxon>Cellvibrionales</taxon>
        <taxon>Microbulbiferaceae</taxon>
        <taxon>Microbulbifer</taxon>
    </lineage>
</organism>
<reference evidence="1" key="1">
    <citation type="journal article" date="2022" name="Arch. Microbiol.">
        <title>Microbulbifer okhotskensis sp. nov., isolated from a deep bottom sediment of the Okhotsk Sea.</title>
        <authorList>
            <person name="Romanenko L."/>
            <person name="Kurilenko V."/>
            <person name="Otstavnykh N."/>
            <person name="Velansky P."/>
            <person name="Isaeva M."/>
            <person name="Mikhailov V."/>
        </authorList>
    </citation>
    <scope>NUCLEOTIDE SEQUENCE</scope>
    <source>
        <strain evidence="1">OS29</strain>
    </source>
</reference>
<evidence type="ECO:0000313" key="2">
    <source>
        <dbReference type="Proteomes" id="UP001139028"/>
    </source>
</evidence>
<proteinExistence type="predicted"/>
<protein>
    <submittedName>
        <fullName evidence="1">YfdQ family protein</fullName>
    </submittedName>
</protein>
<comment type="caution">
    <text evidence="1">The sequence shown here is derived from an EMBL/GenBank/DDBJ whole genome shotgun (WGS) entry which is preliminary data.</text>
</comment>
<dbReference type="AlphaFoldDB" id="A0A9X2ERV3"/>
<sequence>MTMDQSAVKEIQKSQAIATIDAAIHGKQLEKPVLAAPADFKLHNLEGYLPGRTRFRGAMRTIVLLDFISYSLDHRKDNDSACFVDPASMSAETIFNLGTDAKPGHADFSAKVNLVKTAEYKALLDINGHKLSQKQLAEFLEDYAENIVCYSPAGEVIPITEAVAAVRRLTIESSRKEDYEVQEFKSSRSDLENIEARSEKVLPAGFKFECTPYNDLSLRTFDLRLSVITGREAPALSVRIKRLESVQEDMGRELETKLSDAFSAEDTSEQKIETYIGSFSP</sequence>
<dbReference type="InterPro" id="IPR019276">
    <property type="entry name" value="DUF2303"/>
</dbReference>
<dbReference type="RefSeq" id="WP_252472438.1">
    <property type="nucleotide sequence ID" value="NZ_JALBWM010000168.1"/>
</dbReference>
<dbReference type="Pfam" id="PF10065">
    <property type="entry name" value="DUF2303"/>
    <property type="match status" value="1"/>
</dbReference>
<dbReference type="Proteomes" id="UP001139028">
    <property type="component" value="Unassembled WGS sequence"/>
</dbReference>
<gene>
    <name evidence="1" type="ORF">MO867_20145</name>
</gene>
<accession>A0A9X2ERV3</accession>
<name>A0A9X2ERV3_9GAMM</name>